<accession>A0A7Z2GS64</accession>
<organism evidence="3 4">
    <name type="scientific">Paraburkholderia acidisoli</name>
    <dbReference type="NCBI Taxonomy" id="2571748"/>
    <lineage>
        <taxon>Bacteria</taxon>
        <taxon>Pseudomonadati</taxon>
        <taxon>Pseudomonadota</taxon>
        <taxon>Betaproteobacteria</taxon>
        <taxon>Burkholderiales</taxon>
        <taxon>Burkholderiaceae</taxon>
        <taxon>Paraburkholderia</taxon>
    </lineage>
</organism>
<dbReference type="KEGG" id="pacs:FAZ98_34630"/>
<dbReference type="Pfam" id="PF08805">
    <property type="entry name" value="PilS"/>
    <property type="match status" value="1"/>
</dbReference>
<keyword evidence="4" id="KW-1185">Reference proteome</keyword>
<dbReference type="OrthoDB" id="9098567at2"/>
<dbReference type="AlphaFoldDB" id="A0A7Z2GS64"/>
<evidence type="ECO:0000256" key="1">
    <source>
        <dbReference type="SAM" id="Phobius"/>
    </source>
</evidence>
<geneLocation type="plasmid" evidence="3 4">
    <name>p1</name>
</geneLocation>
<feature type="transmembrane region" description="Helical" evidence="1">
    <location>
        <begin position="29"/>
        <end position="50"/>
    </location>
</feature>
<evidence type="ECO:0000313" key="4">
    <source>
        <dbReference type="Proteomes" id="UP000433577"/>
    </source>
</evidence>
<keyword evidence="1" id="KW-0812">Transmembrane</keyword>
<reference evidence="3 4" key="1">
    <citation type="submission" date="2019-12" db="EMBL/GenBank/DDBJ databases">
        <title>Paraburkholderia acidiphila 7Q-K02 sp. nov and Paraburkholderia acidisoli DHF22 sp. nov., two strains isolated from forest soil.</title>
        <authorList>
            <person name="Gao Z."/>
            <person name="Qiu L."/>
        </authorList>
    </citation>
    <scope>NUCLEOTIDE SEQUENCE [LARGE SCALE GENOMIC DNA]</scope>
    <source>
        <strain evidence="3 4">DHF22</strain>
        <plasmid evidence="3 4">p1</plasmid>
    </source>
</reference>
<dbReference type="InterPro" id="IPR014911">
    <property type="entry name" value="PilS_N"/>
</dbReference>
<dbReference type="RefSeq" id="WP_158958834.1">
    <property type="nucleotide sequence ID" value="NZ_CP046917.1"/>
</dbReference>
<protein>
    <recommendedName>
        <fullName evidence="2">Type 4 secretion system PilS N-terminal domain-containing protein</fullName>
    </recommendedName>
</protein>
<name>A0A7Z2GS64_9BURK</name>
<evidence type="ECO:0000259" key="2">
    <source>
        <dbReference type="Pfam" id="PF08805"/>
    </source>
</evidence>
<evidence type="ECO:0000313" key="3">
    <source>
        <dbReference type="EMBL" id="QGZ66973.1"/>
    </source>
</evidence>
<feature type="domain" description="Type 4 secretion system PilS N-terminal" evidence="2">
    <location>
        <begin position="110"/>
        <end position="191"/>
    </location>
</feature>
<dbReference type="Gene3D" id="3.30.1690.10">
    <property type="entry name" value="TcpA-like pilin"/>
    <property type="match status" value="1"/>
</dbReference>
<dbReference type="EMBL" id="CP046917">
    <property type="protein sequence ID" value="QGZ66973.1"/>
    <property type="molecule type" value="Genomic_DNA"/>
</dbReference>
<proteinExistence type="predicted"/>
<gene>
    <name evidence="3" type="ORF">FAZ98_34630</name>
</gene>
<keyword evidence="1" id="KW-1133">Transmembrane helix</keyword>
<keyword evidence="1" id="KW-0472">Membrane</keyword>
<sequence length="197" mass="20149">MNTKQRSLAQAEAARRLARRKKQAGELSLIEAGAVLGAAALLALVAYLAVPFVRSMVQSAHFKSEAAMFHTGIQNATQNDADFSAETLGSLAENHAFDAAGTRLSADKSAVQGLFGGDVTAEPGTVNNANDAVVVSYPVPTSVCSMSVSALANVFPELAVNGTTVFSPTTAFSSATAGTACASAGEVATVEMYTTRG</sequence>
<dbReference type="Proteomes" id="UP000433577">
    <property type="component" value="Plasmid p1"/>
</dbReference>
<keyword evidence="3" id="KW-0614">Plasmid</keyword>